<dbReference type="PANTHER" id="PTHR30251:SF7">
    <property type="entry name" value="FIMBRIAE CHAPARONE"/>
    <property type="match status" value="1"/>
</dbReference>
<dbReference type="InterPro" id="IPR016147">
    <property type="entry name" value="Pili_assmbl_chaperone_N"/>
</dbReference>
<feature type="domain" description="Pili assembly chaperone N-terminal" evidence="7">
    <location>
        <begin position="16"/>
        <end position="138"/>
    </location>
</feature>
<dbReference type="InterPro" id="IPR013783">
    <property type="entry name" value="Ig-like_fold"/>
</dbReference>
<dbReference type="PRINTS" id="PR00969">
    <property type="entry name" value="CHAPERONPILI"/>
</dbReference>
<accession>A0ABZ3B515</accession>
<protein>
    <submittedName>
        <fullName evidence="9">Molecular chaperone</fullName>
    </submittedName>
</protein>
<evidence type="ECO:0000256" key="2">
    <source>
        <dbReference type="ARBA" id="ARBA00007399"/>
    </source>
</evidence>
<dbReference type="InterPro" id="IPR036316">
    <property type="entry name" value="Pili_assmbl_chap_C_dom_sf"/>
</dbReference>
<dbReference type="InterPro" id="IPR008962">
    <property type="entry name" value="PapD-like_sf"/>
</dbReference>
<evidence type="ECO:0000256" key="5">
    <source>
        <dbReference type="ARBA" id="ARBA00023186"/>
    </source>
</evidence>
<gene>
    <name evidence="9" type="ORF">AAEY27_21825</name>
</gene>
<evidence type="ECO:0000256" key="6">
    <source>
        <dbReference type="RuleBase" id="RU003918"/>
    </source>
</evidence>
<evidence type="ECO:0000259" key="8">
    <source>
        <dbReference type="Pfam" id="PF02753"/>
    </source>
</evidence>
<evidence type="ECO:0000256" key="4">
    <source>
        <dbReference type="ARBA" id="ARBA00022764"/>
    </source>
</evidence>
<dbReference type="SUPFAM" id="SSF49584">
    <property type="entry name" value="Periplasmic chaperone C-domain"/>
    <property type="match status" value="1"/>
</dbReference>
<dbReference type="Pfam" id="PF02753">
    <property type="entry name" value="PapD_C"/>
    <property type="match status" value="1"/>
</dbReference>
<keyword evidence="10" id="KW-1185">Reference proteome</keyword>
<dbReference type="InterPro" id="IPR050643">
    <property type="entry name" value="Periplasmic_pilus_chap"/>
</dbReference>
<sequence>MVVLFTAAFSTHAGLIAASTRVIFKEGETQQSLMLVNTNNWPVMVQTWVDHGDVDDASPGRIKTPFVSIPPLFSLEPQAMQGLRLLYNQQVLPEDRESVFWLNLYEIPPKSATPEPNSQSVILTMNTQMKIFWRPKNLGEPKDISKKISFSRVSHSEKIDIVCRNASPWYVSFANMSLQAGNQAYAIEQQPDMMVSPYGEKQYTVVVKTPPPAMVPLHIKANLIDDQGQIHESEFPLR</sequence>
<dbReference type="PANTHER" id="PTHR30251">
    <property type="entry name" value="PILUS ASSEMBLY CHAPERONE"/>
    <property type="match status" value="1"/>
</dbReference>
<keyword evidence="3" id="KW-0732">Signal</keyword>
<feature type="domain" description="Pili assembly chaperone C-terminal" evidence="8">
    <location>
        <begin position="164"/>
        <end position="230"/>
    </location>
</feature>
<keyword evidence="4" id="KW-0574">Periplasm</keyword>
<dbReference type="Gene3D" id="2.60.40.10">
    <property type="entry name" value="Immunoglobulins"/>
    <property type="match status" value="2"/>
</dbReference>
<organism evidence="9 10">
    <name type="scientific">Kosakonia calanthes</name>
    <dbReference type="NCBI Taxonomy" id="3139408"/>
    <lineage>
        <taxon>Bacteria</taxon>
        <taxon>Pseudomonadati</taxon>
        <taxon>Pseudomonadota</taxon>
        <taxon>Gammaproteobacteria</taxon>
        <taxon>Enterobacterales</taxon>
        <taxon>Enterobacteriaceae</taxon>
        <taxon>Kosakonia</taxon>
    </lineage>
</organism>
<dbReference type="Proteomes" id="UP001466893">
    <property type="component" value="Chromosome"/>
</dbReference>
<evidence type="ECO:0000313" key="10">
    <source>
        <dbReference type="Proteomes" id="UP001466893"/>
    </source>
</evidence>
<comment type="similarity">
    <text evidence="2 6">Belongs to the periplasmic pilus chaperone family.</text>
</comment>
<evidence type="ECO:0000256" key="1">
    <source>
        <dbReference type="ARBA" id="ARBA00004418"/>
    </source>
</evidence>
<evidence type="ECO:0000256" key="3">
    <source>
        <dbReference type="ARBA" id="ARBA00022729"/>
    </source>
</evidence>
<dbReference type="PROSITE" id="PS00635">
    <property type="entry name" value="PILI_CHAPERONE"/>
    <property type="match status" value="1"/>
</dbReference>
<dbReference type="InterPro" id="IPR001829">
    <property type="entry name" value="Pili_assmbl_chaperone_bac"/>
</dbReference>
<proteinExistence type="inferred from homology"/>
<dbReference type="RefSeq" id="WP_342322837.1">
    <property type="nucleotide sequence ID" value="NZ_CP151800.1"/>
</dbReference>
<reference evidence="9 10" key="1">
    <citation type="submission" date="2024-04" db="EMBL/GenBank/DDBJ databases">
        <title>Kosakonia calanthae sp. nov., a halophilic bacterium isolated from leaves of Calanthe tiplacata.</title>
        <authorList>
            <person name="Wu P."/>
        </authorList>
    </citation>
    <scope>NUCLEOTIDE SEQUENCE [LARGE SCALE GENOMIC DNA]</scope>
    <source>
        <strain evidence="9 10">BYX6</strain>
    </source>
</reference>
<dbReference type="InterPro" id="IPR016148">
    <property type="entry name" value="Pili_assmbl_chaperone_C"/>
</dbReference>
<dbReference type="InterPro" id="IPR018046">
    <property type="entry name" value="Pili_assmbl_chaperone_CS"/>
</dbReference>
<evidence type="ECO:0000259" key="7">
    <source>
        <dbReference type="Pfam" id="PF00345"/>
    </source>
</evidence>
<dbReference type="EMBL" id="CP151800">
    <property type="protein sequence ID" value="WZV98221.1"/>
    <property type="molecule type" value="Genomic_DNA"/>
</dbReference>
<evidence type="ECO:0000313" key="9">
    <source>
        <dbReference type="EMBL" id="WZV98221.1"/>
    </source>
</evidence>
<name>A0ABZ3B515_9ENTR</name>
<dbReference type="SUPFAM" id="SSF49354">
    <property type="entry name" value="PapD-like"/>
    <property type="match status" value="1"/>
</dbReference>
<dbReference type="Pfam" id="PF00345">
    <property type="entry name" value="PapD_N"/>
    <property type="match status" value="1"/>
</dbReference>
<keyword evidence="5 6" id="KW-0143">Chaperone</keyword>
<comment type="subcellular location">
    <subcellularLocation>
        <location evidence="1 6">Periplasm</location>
    </subcellularLocation>
</comment>